<name>A0A915ABR2_PARUN</name>
<reference evidence="2" key="1">
    <citation type="submission" date="2022-11" db="UniProtKB">
        <authorList>
            <consortium name="WormBaseParasite"/>
        </authorList>
    </citation>
    <scope>IDENTIFICATION</scope>
</reference>
<dbReference type="AlphaFoldDB" id="A0A915ABR2"/>
<keyword evidence="1" id="KW-1185">Reference proteome</keyword>
<protein>
    <submittedName>
        <fullName evidence="2">G-protein coupled receptors family 1 profile domain-containing protein</fullName>
    </submittedName>
</protein>
<evidence type="ECO:0000313" key="2">
    <source>
        <dbReference type="WBParaSite" id="PgR002_g222_t01"/>
    </source>
</evidence>
<dbReference type="Proteomes" id="UP000887569">
    <property type="component" value="Unplaced"/>
</dbReference>
<sequence>SSGKSRSQFACTSDRTDQWQFIIASAISLNYLQNSVVKICTLARIFRLLSGWRRSVSERCISYYSRIWCSVGTSFSTFIARIFIIATVDGVPWLTIGSNYTHKCN</sequence>
<proteinExistence type="predicted"/>
<dbReference type="WBParaSite" id="PgR002_g222_t01">
    <property type="protein sequence ID" value="PgR002_g222_t01"/>
    <property type="gene ID" value="PgR002_g222"/>
</dbReference>
<accession>A0A915ABR2</accession>
<evidence type="ECO:0000313" key="1">
    <source>
        <dbReference type="Proteomes" id="UP000887569"/>
    </source>
</evidence>
<organism evidence="1 2">
    <name type="scientific">Parascaris univalens</name>
    <name type="common">Nematode worm</name>
    <dbReference type="NCBI Taxonomy" id="6257"/>
    <lineage>
        <taxon>Eukaryota</taxon>
        <taxon>Metazoa</taxon>
        <taxon>Ecdysozoa</taxon>
        <taxon>Nematoda</taxon>
        <taxon>Chromadorea</taxon>
        <taxon>Rhabditida</taxon>
        <taxon>Spirurina</taxon>
        <taxon>Ascaridomorpha</taxon>
        <taxon>Ascaridoidea</taxon>
        <taxon>Ascarididae</taxon>
        <taxon>Parascaris</taxon>
    </lineage>
</organism>